<dbReference type="Proteomes" id="UP000024837">
    <property type="component" value="Unassembled WGS sequence"/>
</dbReference>
<dbReference type="CDD" id="cd00076">
    <property type="entry name" value="HFD_SF"/>
    <property type="match status" value="1"/>
</dbReference>
<feature type="compositionally biased region" description="Basic and acidic residues" evidence="7">
    <location>
        <begin position="352"/>
        <end position="374"/>
    </location>
</feature>
<evidence type="ECO:0000313" key="10">
    <source>
        <dbReference type="EMBL" id="EWC46311.1"/>
    </source>
</evidence>
<feature type="compositionally biased region" description="Basic and acidic residues" evidence="7">
    <location>
        <begin position="406"/>
        <end position="418"/>
    </location>
</feature>
<dbReference type="OrthoDB" id="2193813at2759"/>
<evidence type="ECO:0000256" key="1">
    <source>
        <dbReference type="ARBA" id="ARBA00004123"/>
    </source>
</evidence>
<feature type="compositionally biased region" description="Acidic residues" evidence="7">
    <location>
        <begin position="391"/>
        <end position="405"/>
    </location>
</feature>
<evidence type="ECO:0000256" key="6">
    <source>
        <dbReference type="ARBA" id="ARBA00023242"/>
    </source>
</evidence>
<dbReference type="GO" id="GO:0046982">
    <property type="term" value="F:protein heterodimerization activity"/>
    <property type="evidence" value="ECO:0007669"/>
    <property type="project" value="InterPro"/>
</dbReference>
<feature type="region of interest" description="Disordered" evidence="7">
    <location>
        <begin position="352"/>
        <end position="418"/>
    </location>
</feature>
<accession>W7HQ72</accession>
<evidence type="ECO:0000259" key="9">
    <source>
        <dbReference type="Pfam" id="PF10406"/>
    </source>
</evidence>
<dbReference type="Pfam" id="PF07524">
    <property type="entry name" value="Bromo_TP"/>
    <property type="match status" value="1"/>
</dbReference>
<evidence type="ECO:0000259" key="8">
    <source>
        <dbReference type="Pfam" id="PF07524"/>
    </source>
</evidence>
<evidence type="ECO:0000313" key="11">
    <source>
        <dbReference type="Proteomes" id="UP000024837"/>
    </source>
</evidence>
<evidence type="ECO:0000256" key="4">
    <source>
        <dbReference type="ARBA" id="ARBA00023015"/>
    </source>
</evidence>
<protein>
    <recommendedName>
        <fullName evidence="3">Transcription initiation factor TFIID subunit 8</fullName>
    </recommendedName>
</protein>
<dbReference type="AlphaFoldDB" id="W7HQ72"/>
<keyword evidence="6" id="KW-0539">Nucleus</keyword>
<proteinExistence type="inferred from homology"/>
<dbReference type="InterPro" id="IPR037818">
    <property type="entry name" value="TAF8"/>
</dbReference>
<sequence length="441" mass="48668">MAPDIVGFGGPPSKKRRVSPDGEAVSTATPAKRRKLPPIARQIIPPGAAPILSTNVIEPLFEQSIALMLKSCGFEGGSQLAITSIRMRAEQYLHEITNDALKYSTTQRRTRPTVTDFEETLQKTGYSLADLEDEVARYRKSRQQGLITTDDATQALPNGSATLKPKPHIYALPAPDPAPPEQPDLLELLGPELLKPRKRLKLPVPARPAYMALLEQANPDNPRFAASTKPAVSVQTERAYIDPHHPPWPGKHTYERHHEEQQVVRDAKKIRELASEEARQSGETLRKLLAEFSKASSVRKPQGEGANGSGGSSSGSRRGGSEVYRGGNARQARDEMFGKTWEKVLQAMEAEKEQEKAAREEKRRIRRERREREMVSSGANGLFGGSSMMEIDFDGDSTSEDESGEEPGKESQIDEKGLLDTVVNCEKGLWAKGGMKRIMIS</sequence>
<feature type="region of interest" description="Disordered" evidence="7">
    <location>
        <begin position="1"/>
        <end position="32"/>
    </location>
</feature>
<dbReference type="InterPro" id="IPR006565">
    <property type="entry name" value="BTP"/>
</dbReference>
<dbReference type="EMBL" id="KI966419">
    <property type="protein sequence ID" value="EWC46311.1"/>
    <property type="molecule type" value="Genomic_DNA"/>
</dbReference>
<name>W7HQ72_9PEZI</name>
<feature type="domain" description="Bromodomain associated" evidence="8">
    <location>
        <begin position="60"/>
        <end position="125"/>
    </location>
</feature>
<dbReference type="GO" id="GO:0006367">
    <property type="term" value="P:transcription initiation at RNA polymerase II promoter"/>
    <property type="evidence" value="ECO:0007669"/>
    <property type="project" value="TreeGrafter"/>
</dbReference>
<keyword evidence="11" id="KW-1185">Reference proteome</keyword>
<organism evidence="10 11">
    <name type="scientific">Drechslerella stenobrocha 248</name>
    <dbReference type="NCBI Taxonomy" id="1043628"/>
    <lineage>
        <taxon>Eukaryota</taxon>
        <taxon>Fungi</taxon>
        <taxon>Dikarya</taxon>
        <taxon>Ascomycota</taxon>
        <taxon>Pezizomycotina</taxon>
        <taxon>Orbiliomycetes</taxon>
        <taxon>Orbiliales</taxon>
        <taxon>Orbiliaceae</taxon>
        <taxon>Drechslerella</taxon>
    </lineage>
</organism>
<evidence type="ECO:0000256" key="7">
    <source>
        <dbReference type="SAM" id="MobiDB-lite"/>
    </source>
</evidence>
<evidence type="ECO:0000256" key="2">
    <source>
        <dbReference type="ARBA" id="ARBA00008767"/>
    </source>
</evidence>
<feature type="region of interest" description="Disordered" evidence="7">
    <location>
        <begin position="295"/>
        <end position="331"/>
    </location>
</feature>
<dbReference type="Pfam" id="PF10406">
    <property type="entry name" value="TAF8_C"/>
    <property type="match status" value="1"/>
</dbReference>
<feature type="domain" description="Transcription factor TFIID subunit 8 C-terminal" evidence="9">
    <location>
        <begin position="240"/>
        <end position="288"/>
    </location>
</feature>
<keyword evidence="5" id="KW-0804">Transcription</keyword>
<gene>
    <name evidence="10" type="ORF">DRE_04482</name>
</gene>
<dbReference type="PANTHER" id="PTHR46469">
    <property type="entry name" value="TRANSCRIPTION INITIATION FACTOR TFIID SUBUNIT 8"/>
    <property type="match status" value="1"/>
</dbReference>
<dbReference type="PANTHER" id="PTHR46469:SF1">
    <property type="entry name" value="TRANSCRIPTION INITIATION FACTOR TFIID SUBUNIT 8"/>
    <property type="match status" value="1"/>
</dbReference>
<reference evidence="10 11" key="1">
    <citation type="submission" date="2013-05" db="EMBL/GenBank/DDBJ databases">
        <title>Drechslerella stenobrocha genome reveals carnivorous origination and mechanical trapping mechanism of predatory fungi.</title>
        <authorList>
            <person name="Liu X."/>
            <person name="Zhang W."/>
            <person name="Liu K."/>
        </authorList>
    </citation>
    <scope>NUCLEOTIDE SEQUENCE [LARGE SCALE GENOMIC DNA]</scope>
    <source>
        <strain evidence="10 11">248</strain>
    </source>
</reference>
<dbReference type="HOGENOM" id="CLU_621161_0_0_1"/>
<comment type="subcellular location">
    <subcellularLocation>
        <location evidence="1">Nucleus</location>
    </subcellularLocation>
</comment>
<dbReference type="InterPro" id="IPR009072">
    <property type="entry name" value="Histone-fold"/>
</dbReference>
<dbReference type="Gene3D" id="1.10.20.10">
    <property type="entry name" value="Histone, subunit A"/>
    <property type="match status" value="1"/>
</dbReference>
<evidence type="ECO:0000256" key="3">
    <source>
        <dbReference type="ARBA" id="ARBA00017307"/>
    </source>
</evidence>
<comment type="similarity">
    <text evidence="2">Belongs to the TAF8 family.</text>
</comment>
<keyword evidence="4" id="KW-0805">Transcription regulation</keyword>
<dbReference type="InterPro" id="IPR019473">
    <property type="entry name" value="TFIID_su8_C"/>
</dbReference>
<dbReference type="GO" id="GO:0005669">
    <property type="term" value="C:transcription factor TFIID complex"/>
    <property type="evidence" value="ECO:0007669"/>
    <property type="project" value="InterPro"/>
</dbReference>
<evidence type="ECO:0000256" key="5">
    <source>
        <dbReference type="ARBA" id="ARBA00023163"/>
    </source>
</evidence>